<comment type="subcellular location">
    <subcellularLocation>
        <location evidence="2">Membrane</location>
        <topology evidence="2">Multi-pass membrane protein</topology>
    </subcellularLocation>
</comment>
<evidence type="ECO:0000256" key="10">
    <source>
        <dbReference type="ARBA" id="ARBA00023136"/>
    </source>
</evidence>
<dbReference type="Gene3D" id="1.10.287.130">
    <property type="match status" value="1"/>
</dbReference>
<evidence type="ECO:0000256" key="9">
    <source>
        <dbReference type="ARBA" id="ARBA00023012"/>
    </source>
</evidence>
<dbReference type="FunFam" id="1.10.287.130:FF:000001">
    <property type="entry name" value="Two-component sensor histidine kinase"/>
    <property type="match status" value="1"/>
</dbReference>
<evidence type="ECO:0000256" key="4">
    <source>
        <dbReference type="ARBA" id="ARBA00022553"/>
    </source>
</evidence>
<dbReference type="SUPFAM" id="SSF47384">
    <property type="entry name" value="Homodimeric domain of signal transducing histidine kinase"/>
    <property type="match status" value="1"/>
</dbReference>
<dbReference type="CDD" id="cd06225">
    <property type="entry name" value="HAMP"/>
    <property type="match status" value="1"/>
</dbReference>
<dbReference type="PROSITE" id="PS50885">
    <property type="entry name" value="HAMP"/>
    <property type="match status" value="1"/>
</dbReference>
<keyword evidence="4" id="KW-0597">Phosphoprotein</keyword>
<dbReference type="FunFam" id="3.30.565.10:FF:000006">
    <property type="entry name" value="Sensor histidine kinase WalK"/>
    <property type="match status" value="1"/>
</dbReference>
<dbReference type="InterPro" id="IPR050428">
    <property type="entry name" value="TCS_sensor_his_kinase"/>
</dbReference>
<dbReference type="CDD" id="cd00082">
    <property type="entry name" value="HisKA"/>
    <property type="match status" value="1"/>
</dbReference>
<dbReference type="InterPro" id="IPR003661">
    <property type="entry name" value="HisK_dim/P_dom"/>
</dbReference>
<dbReference type="SMART" id="SM00387">
    <property type="entry name" value="HATPase_c"/>
    <property type="match status" value="1"/>
</dbReference>
<keyword evidence="5" id="KW-0808">Transferase</keyword>
<dbReference type="InterPro" id="IPR004358">
    <property type="entry name" value="Sig_transdc_His_kin-like_C"/>
</dbReference>
<evidence type="ECO:0000313" key="14">
    <source>
        <dbReference type="EMBL" id="NGP90136.1"/>
    </source>
</evidence>
<protein>
    <recommendedName>
        <fullName evidence="3">histidine kinase</fullName>
        <ecNumber evidence="3">2.7.13.3</ecNumber>
    </recommendedName>
</protein>
<dbReference type="Pfam" id="PF00512">
    <property type="entry name" value="HisKA"/>
    <property type="match status" value="1"/>
</dbReference>
<dbReference type="EC" id="2.7.13.3" evidence="3"/>
<dbReference type="InterPro" id="IPR003660">
    <property type="entry name" value="HAMP_dom"/>
</dbReference>
<accession>A0A6M1T401</accession>
<dbReference type="PANTHER" id="PTHR45436">
    <property type="entry name" value="SENSOR HISTIDINE KINASE YKOH"/>
    <property type="match status" value="1"/>
</dbReference>
<evidence type="ECO:0000313" key="15">
    <source>
        <dbReference type="Proteomes" id="UP000479132"/>
    </source>
</evidence>
<proteinExistence type="predicted"/>
<dbReference type="InterPro" id="IPR005467">
    <property type="entry name" value="His_kinase_dom"/>
</dbReference>
<dbReference type="Pfam" id="PF02518">
    <property type="entry name" value="HATPase_c"/>
    <property type="match status" value="1"/>
</dbReference>
<feature type="transmembrane region" description="Helical" evidence="11">
    <location>
        <begin position="147"/>
        <end position="166"/>
    </location>
</feature>
<dbReference type="Gene3D" id="3.30.565.10">
    <property type="entry name" value="Histidine kinase-like ATPase, C-terminal domain"/>
    <property type="match status" value="1"/>
</dbReference>
<comment type="caution">
    <text evidence="14">The sequence shown here is derived from an EMBL/GenBank/DDBJ whole genome shotgun (WGS) entry which is preliminary data.</text>
</comment>
<comment type="catalytic activity">
    <reaction evidence="1">
        <text>ATP + protein L-histidine = ADP + protein N-phospho-L-histidine.</text>
        <dbReference type="EC" id="2.7.13.3"/>
    </reaction>
</comment>
<keyword evidence="8 11" id="KW-1133">Transmembrane helix</keyword>
<sequence length="446" mass="50776">MLSLFGYFLYDSFHQSIHHNYDRHLRFEAEQLLPFIQTEDTLSIDLSGYSRNEALESGIEYGTYVRLYSEEGALMYRSPNFSTIDEPLETSIPKTKEEYSVSTEWQSMPARTLFYPIQNNEGAFCGWLEVTGFEWTLHEELSRFRKYLIFLIALSVIFSMIGGYLLSRRALSPVSSIINTAKSITATDLDKRIPVNYPVKDELTDLAETFNIMLDRLQKGFEREKRFTADAAHELMTPLSSMRSDAEIMLRKSRSKKEYEQTLYRMLGEVERMSEMVDLLLQLSRVESVHHSDDKVVNMSRIAEGIVNKFEDQAADKNISIASNIDSNLHVQAHGAYIEEVINNLMENALKYTPEGGEVSLEVKKSSQKVVARVKDSGIGFNVETKKHLFERFYRATEAKVQEQEGSGLGLSLCKAIVELYGGKIRAYSDGLGEGSIFVVELPLSD</sequence>
<evidence type="ECO:0000256" key="6">
    <source>
        <dbReference type="ARBA" id="ARBA00022692"/>
    </source>
</evidence>
<dbReference type="InterPro" id="IPR036890">
    <property type="entry name" value="HATPase_C_sf"/>
</dbReference>
<evidence type="ECO:0000259" key="12">
    <source>
        <dbReference type="PROSITE" id="PS50109"/>
    </source>
</evidence>
<gene>
    <name evidence="14" type="ORF">G3569_17390</name>
</gene>
<dbReference type="PRINTS" id="PR00344">
    <property type="entry name" value="BCTRLSENSOR"/>
</dbReference>
<keyword evidence="6 11" id="KW-0812">Transmembrane</keyword>
<keyword evidence="9" id="KW-0902">Two-component regulatory system</keyword>
<dbReference type="GO" id="GO:0005886">
    <property type="term" value="C:plasma membrane"/>
    <property type="evidence" value="ECO:0007669"/>
    <property type="project" value="TreeGrafter"/>
</dbReference>
<feature type="domain" description="Histidine kinase" evidence="12">
    <location>
        <begin position="230"/>
        <end position="446"/>
    </location>
</feature>
<dbReference type="EMBL" id="JAALLS010000035">
    <property type="protein sequence ID" value="NGP90136.1"/>
    <property type="molecule type" value="Genomic_DNA"/>
</dbReference>
<feature type="domain" description="HAMP" evidence="13">
    <location>
        <begin position="168"/>
        <end position="222"/>
    </location>
</feature>
<evidence type="ECO:0000256" key="11">
    <source>
        <dbReference type="SAM" id="Phobius"/>
    </source>
</evidence>
<dbReference type="AlphaFoldDB" id="A0A6M1T401"/>
<reference evidence="14 15" key="1">
    <citation type="submission" date="2020-02" db="EMBL/GenBank/DDBJ databases">
        <title>Aliifodinibius halophilus 2W32, complete genome.</title>
        <authorList>
            <person name="Li Y."/>
            <person name="Wu S."/>
        </authorList>
    </citation>
    <scope>NUCLEOTIDE SEQUENCE [LARGE SCALE GENOMIC DNA]</scope>
    <source>
        <strain evidence="14 15">2W32</strain>
    </source>
</reference>
<dbReference type="SUPFAM" id="SSF158472">
    <property type="entry name" value="HAMP domain-like"/>
    <property type="match status" value="1"/>
</dbReference>
<organism evidence="14 15">
    <name type="scientific">Fodinibius halophilus</name>
    <dbReference type="NCBI Taxonomy" id="1736908"/>
    <lineage>
        <taxon>Bacteria</taxon>
        <taxon>Pseudomonadati</taxon>
        <taxon>Balneolota</taxon>
        <taxon>Balneolia</taxon>
        <taxon>Balneolales</taxon>
        <taxon>Balneolaceae</taxon>
        <taxon>Fodinibius</taxon>
    </lineage>
</organism>
<dbReference type="SMART" id="SM00388">
    <property type="entry name" value="HisKA"/>
    <property type="match status" value="1"/>
</dbReference>
<name>A0A6M1T401_9BACT</name>
<dbReference type="InterPro" id="IPR003594">
    <property type="entry name" value="HATPase_dom"/>
</dbReference>
<dbReference type="SUPFAM" id="SSF55874">
    <property type="entry name" value="ATPase domain of HSP90 chaperone/DNA topoisomerase II/histidine kinase"/>
    <property type="match status" value="1"/>
</dbReference>
<dbReference type="Gene3D" id="6.10.340.10">
    <property type="match status" value="1"/>
</dbReference>
<evidence type="ECO:0000256" key="1">
    <source>
        <dbReference type="ARBA" id="ARBA00000085"/>
    </source>
</evidence>
<dbReference type="PANTHER" id="PTHR45436:SF15">
    <property type="entry name" value="SENSOR HISTIDINE KINASE CUSS"/>
    <property type="match status" value="1"/>
</dbReference>
<dbReference type="Pfam" id="PF00672">
    <property type="entry name" value="HAMP"/>
    <property type="match status" value="1"/>
</dbReference>
<keyword evidence="7" id="KW-0418">Kinase</keyword>
<dbReference type="GO" id="GO:0000155">
    <property type="term" value="F:phosphorelay sensor kinase activity"/>
    <property type="evidence" value="ECO:0007669"/>
    <property type="project" value="InterPro"/>
</dbReference>
<dbReference type="PROSITE" id="PS50109">
    <property type="entry name" value="HIS_KIN"/>
    <property type="match status" value="1"/>
</dbReference>
<evidence type="ECO:0000256" key="7">
    <source>
        <dbReference type="ARBA" id="ARBA00022777"/>
    </source>
</evidence>
<evidence type="ECO:0000256" key="3">
    <source>
        <dbReference type="ARBA" id="ARBA00012438"/>
    </source>
</evidence>
<keyword evidence="15" id="KW-1185">Reference proteome</keyword>
<keyword evidence="10 11" id="KW-0472">Membrane</keyword>
<dbReference type="SMART" id="SM00304">
    <property type="entry name" value="HAMP"/>
    <property type="match status" value="1"/>
</dbReference>
<dbReference type="Proteomes" id="UP000479132">
    <property type="component" value="Unassembled WGS sequence"/>
</dbReference>
<evidence type="ECO:0000259" key="13">
    <source>
        <dbReference type="PROSITE" id="PS50885"/>
    </source>
</evidence>
<evidence type="ECO:0000256" key="8">
    <source>
        <dbReference type="ARBA" id="ARBA00022989"/>
    </source>
</evidence>
<dbReference type="CDD" id="cd00075">
    <property type="entry name" value="HATPase"/>
    <property type="match status" value="1"/>
</dbReference>
<evidence type="ECO:0000256" key="5">
    <source>
        <dbReference type="ARBA" id="ARBA00022679"/>
    </source>
</evidence>
<dbReference type="InterPro" id="IPR036097">
    <property type="entry name" value="HisK_dim/P_sf"/>
</dbReference>
<evidence type="ECO:0000256" key="2">
    <source>
        <dbReference type="ARBA" id="ARBA00004141"/>
    </source>
</evidence>